<feature type="repeat" description="Solcar" evidence="8">
    <location>
        <begin position="124"/>
        <end position="247"/>
    </location>
</feature>
<dbReference type="SUPFAM" id="SSF103506">
    <property type="entry name" value="Mitochondrial carrier"/>
    <property type="match status" value="1"/>
</dbReference>
<protein>
    <recommendedName>
        <fullName evidence="13">Mitochondrial carrier</fullName>
    </recommendedName>
</protein>
<dbReference type="InterPro" id="IPR023395">
    <property type="entry name" value="MCP_dom_sf"/>
</dbReference>
<evidence type="ECO:0008006" key="13">
    <source>
        <dbReference type="Google" id="ProtNLM"/>
    </source>
</evidence>
<keyword evidence="5" id="KW-0677">Repeat</keyword>
<organism evidence="11 12">
    <name type="scientific">Pisolithus tinctorius Marx 270</name>
    <dbReference type="NCBI Taxonomy" id="870435"/>
    <lineage>
        <taxon>Eukaryota</taxon>
        <taxon>Fungi</taxon>
        <taxon>Dikarya</taxon>
        <taxon>Basidiomycota</taxon>
        <taxon>Agaricomycotina</taxon>
        <taxon>Agaricomycetes</taxon>
        <taxon>Agaricomycetidae</taxon>
        <taxon>Boletales</taxon>
        <taxon>Sclerodermatineae</taxon>
        <taxon>Pisolithaceae</taxon>
        <taxon>Pisolithus</taxon>
    </lineage>
</organism>
<evidence type="ECO:0000256" key="8">
    <source>
        <dbReference type="PROSITE-ProRule" id="PRU00282"/>
    </source>
</evidence>
<evidence type="ECO:0000256" key="2">
    <source>
        <dbReference type="ARBA" id="ARBA00006375"/>
    </source>
</evidence>
<proteinExistence type="inferred from homology"/>
<reference evidence="11 12" key="1">
    <citation type="submission" date="2014-04" db="EMBL/GenBank/DDBJ databases">
        <authorList>
            <consortium name="DOE Joint Genome Institute"/>
            <person name="Kuo A."/>
            <person name="Kohler A."/>
            <person name="Costa M.D."/>
            <person name="Nagy L.G."/>
            <person name="Floudas D."/>
            <person name="Copeland A."/>
            <person name="Barry K.W."/>
            <person name="Cichocki N."/>
            <person name="Veneault-Fourrey C."/>
            <person name="LaButti K."/>
            <person name="Lindquist E.A."/>
            <person name="Lipzen A."/>
            <person name="Lundell T."/>
            <person name="Morin E."/>
            <person name="Murat C."/>
            <person name="Sun H."/>
            <person name="Tunlid A."/>
            <person name="Henrissat B."/>
            <person name="Grigoriev I.V."/>
            <person name="Hibbett D.S."/>
            <person name="Martin F."/>
            <person name="Nordberg H.P."/>
            <person name="Cantor M.N."/>
            <person name="Hua S.X."/>
        </authorList>
    </citation>
    <scope>NUCLEOTIDE SEQUENCE [LARGE SCALE GENOMIC DNA]</scope>
    <source>
        <strain evidence="11 12">Marx 270</strain>
    </source>
</reference>
<evidence type="ECO:0000256" key="5">
    <source>
        <dbReference type="ARBA" id="ARBA00022737"/>
    </source>
</evidence>
<evidence type="ECO:0000256" key="6">
    <source>
        <dbReference type="ARBA" id="ARBA00022989"/>
    </source>
</evidence>
<comment type="similarity">
    <text evidence="2 9">Belongs to the mitochondrial carrier (TC 2.A.29) family.</text>
</comment>
<dbReference type="InterPro" id="IPR018108">
    <property type="entry name" value="MCP_transmembrane"/>
</dbReference>
<keyword evidence="12" id="KW-1185">Reference proteome</keyword>
<dbReference type="Pfam" id="PF00153">
    <property type="entry name" value="Mito_carr"/>
    <property type="match status" value="3"/>
</dbReference>
<dbReference type="PROSITE" id="PS51257">
    <property type="entry name" value="PROKAR_LIPOPROTEIN"/>
    <property type="match status" value="1"/>
</dbReference>
<keyword evidence="7 8" id="KW-0472">Membrane</keyword>
<keyword evidence="4 8" id="KW-0812">Transmembrane</keyword>
<dbReference type="InParanoid" id="A0A0C3JIR6"/>
<dbReference type="GO" id="GO:0016020">
    <property type="term" value="C:membrane"/>
    <property type="evidence" value="ECO:0007669"/>
    <property type="project" value="UniProtKB-SubCell"/>
</dbReference>
<sequence length="393" mass="42985">MSVQSKQANNLPQELTPLGSALAGALGGCFSNAVVYPLDVAKTRIQATSSTAKGKRKDDMTMLSVLRDILREEGIMGWYSGFAATMLNTFSSQYAYFFFYSLIRTAYMKRLTSKLPKGSKPPSLSTAAELTLGAIAGALSQIFTIPVSVIATRQQIGKSLRQSTGSHSLLHSGDNESQPYDLNASTLHVAETEELQDDKDSNSFLNVAREIIREDGITGLWRGLKPSMVLTVNPAITYGVYERLKTVLLLAKGTAVAGEKMTPWMSFILGAFSKTLATIVTYPYIMAKVRIQARTSGSDRDEFADRDDRIDDVEKHLGGSSQKHPRGRAKQSGALTLLMQVLKKEGVVGWYQGMSAQIIKAVLSQALLFVSKEQFEHWALGVLVLSSKLRSRS</sequence>
<evidence type="ECO:0000256" key="9">
    <source>
        <dbReference type="RuleBase" id="RU000488"/>
    </source>
</evidence>
<dbReference type="Proteomes" id="UP000054217">
    <property type="component" value="Unassembled WGS sequence"/>
</dbReference>
<dbReference type="AlphaFoldDB" id="A0A0C3JIR6"/>
<feature type="repeat" description="Solcar" evidence="8">
    <location>
        <begin position="261"/>
        <end position="378"/>
    </location>
</feature>
<evidence type="ECO:0000256" key="10">
    <source>
        <dbReference type="SAM" id="Phobius"/>
    </source>
</evidence>
<evidence type="ECO:0000313" key="11">
    <source>
        <dbReference type="EMBL" id="KIO09008.1"/>
    </source>
</evidence>
<evidence type="ECO:0000256" key="1">
    <source>
        <dbReference type="ARBA" id="ARBA00004141"/>
    </source>
</evidence>
<comment type="subcellular location">
    <subcellularLocation>
        <location evidence="1">Membrane</location>
        <topology evidence="1">Multi-pass membrane protein</topology>
    </subcellularLocation>
</comment>
<keyword evidence="6 10" id="KW-1133">Transmembrane helix</keyword>
<dbReference type="HOGENOM" id="CLU_015166_6_3_1"/>
<dbReference type="OrthoDB" id="446044at2759"/>
<reference evidence="12" key="2">
    <citation type="submission" date="2015-01" db="EMBL/GenBank/DDBJ databases">
        <title>Evolutionary Origins and Diversification of the Mycorrhizal Mutualists.</title>
        <authorList>
            <consortium name="DOE Joint Genome Institute"/>
            <consortium name="Mycorrhizal Genomics Consortium"/>
            <person name="Kohler A."/>
            <person name="Kuo A."/>
            <person name="Nagy L.G."/>
            <person name="Floudas D."/>
            <person name="Copeland A."/>
            <person name="Barry K.W."/>
            <person name="Cichocki N."/>
            <person name="Veneault-Fourrey C."/>
            <person name="LaButti K."/>
            <person name="Lindquist E.A."/>
            <person name="Lipzen A."/>
            <person name="Lundell T."/>
            <person name="Morin E."/>
            <person name="Murat C."/>
            <person name="Riley R."/>
            <person name="Ohm R."/>
            <person name="Sun H."/>
            <person name="Tunlid A."/>
            <person name="Henrissat B."/>
            <person name="Grigoriev I.V."/>
            <person name="Hibbett D.S."/>
            <person name="Martin F."/>
        </authorList>
    </citation>
    <scope>NUCLEOTIDE SEQUENCE [LARGE SCALE GENOMIC DNA]</scope>
    <source>
        <strain evidence="12">Marx 270</strain>
    </source>
</reference>
<evidence type="ECO:0000256" key="3">
    <source>
        <dbReference type="ARBA" id="ARBA00022448"/>
    </source>
</evidence>
<accession>A0A0C3JIR6</accession>
<dbReference type="PANTHER" id="PTHR45939">
    <property type="entry name" value="PEROXISOMAL MEMBRANE PROTEIN PMP34-RELATED"/>
    <property type="match status" value="1"/>
</dbReference>
<dbReference type="Gene3D" id="1.50.40.10">
    <property type="entry name" value="Mitochondrial carrier domain"/>
    <property type="match status" value="2"/>
</dbReference>
<evidence type="ECO:0000256" key="4">
    <source>
        <dbReference type="ARBA" id="ARBA00022692"/>
    </source>
</evidence>
<dbReference type="PANTHER" id="PTHR45939:SF1">
    <property type="entry name" value="MITOCHONDRIAL THIAMINE PYROPHOSPHATE CARRIER 1-RELATED"/>
    <property type="match status" value="1"/>
</dbReference>
<feature type="repeat" description="Solcar" evidence="8">
    <location>
        <begin position="15"/>
        <end position="106"/>
    </location>
</feature>
<evidence type="ECO:0000256" key="7">
    <source>
        <dbReference type="ARBA" id="ARBA00023136"/>
    </source>
</evidence>
<keyword evidence="3 9" id="KW-0813">Transport</keyword>
<feature type="transmembrane region" description="Helical" evidence="10">
    <location>
        <begin position="264"/>
        <end position="285"/>
    </location>
</feature>
<dbReference type="GO" id="GO:0015217">
    <property type="term" value="F:ADP transmembrane transporter activity"/>
    <property type="evidence" value="ECO:0007669"/>
    <property type="project" value="TreeGrafter"/>
</dbReference>
<dbReference type="EMBL" id="KN831955">
    <property type="protein sequence ID" value="KIO09008.1"/>
    <property type="molecule type" value="Genomic_DNA"/>
</dbReference>
<dbReference type="PROSITE" id="PS50920">
    <property type="entry name" value="SOLCAR"/>
    <property type="match status" value="3"/>
</dbReference>
<evidence type="ECO:0000313" key="12">
    <source>
        <dbReference type="Proteomes" id="UP000054217"/>
    </source>
</evidence>
<gene>
    <name evidence="11" type="ORF">M404DRAFT_996725</name>
</gene>
<dbReference type="STRING" id="870435.A0A0C3JIR6"/>
<dbReference type="InterPro" id="IPR052217">
    <property type="entry name" value="Mito/Peroxisomal_Carrier"/>
</dbReference>
<name>A0A0C3JIR6_PISTI</name>